<protein>
    <submittedName>
        <fullName evidence="2">DUF1365 domain-containing protein</fullName>
    </submittedName>
</protein>
<dbReference type="PANTHER" id="PTHR33973:SF4">
    <property type="entry name" value="OS07G0153300 PROTEIN"/>
    <property type="match status" value="1"/>
</dbReference>
<reference evidence="2" key="2">
    <citation type="submission" date="2020-09" db="EMBL/GenBank/DDBJ databases">
        <authorList>
            <person name="Sun Q."/>
            <person name="Ohkuma M."/>
        </authorList>
    </citation>
    <scope>NUCLEOTIDE SEQUENCE</scope>
    <source>
        <strain evidence="2">JCM 4956</strain>
    </source>
</reference>
<accession>A0A918NC46</accession>
<name>A0A918NC46_9ACTN</name>
<evidence type="ECO:0000256" key="1">
    <source>
        <dbReference type="SAM" id="MobiDB-lite"/>
    </source>
</evidence>
<feature type="region of interest" description="Disordered" evidence="1">
    <location>
        <begin position="1"/>
        <end position="38"/>
    </location>
</feature>
<evidence type="ECO:0000313" key="2">
    <source>
        <dbReference type="EMBL" id="GGX59382.1"/>
    </source>
</evidence>
<dbReference type="PANTHER" id="PTHR33973">
    <property type="entry name" value="OS07G0153300 PROTEIN"/>
    <property type="match status" value="1"/>
</dbReference>
<comment type="caution">
    <text evidence="2">The sequence shown here is derived from an EMBL/GenBank/DDBJ whole genome shotgun (WGS) entry which is preliminary data.</text>
</comment>
<dbReference type="Proteomes" id="UP000645555">
    <property type="component" value="Unassembled WGS sequence"/>
</dbReference>
<feature type="compositionally biased region" description="Low complexity" evidence="1">
    <location>
        <begin position="1"/>
        <end position="36"/>
    </location>
</feature>
<proteinExistence type="predicted"/>
<organism evidence="2 3">
    <name type="scientific">Streptomyces fructofermentans</name>
    <dbReference type="NCBI Taxonomy" id="152141"/>
    <lineage>
        <taxon>Bacteria</taxon>
        <taxon>Bacillati</taxon>
        <taxon>Actinomycetota</taxon>
        <taxon>Actinomycetes</taxon>
        <taxon>Kitasatosporales</taxon>
        <taxon>Streptomycetaceae</taxon>
        <taxon>Streptomyces</taxon>
    </lineage>
</organism>
<evidence type="ECO:0000313" key="3">
    <source>
        <dbReference type="Proteomes" id="UP000645555"/>
    </source>
</evidence>
<dbReference type="AlphaFoldDB" id="A0A918NC46"/>
<reference evidence="2" key="1">
    <citation type="journal article" date="2014" name="Int. J. Syst. Evol. Microbiol.">
        <title>Complete genome sequence of Corynebacterium casei LMG S-19264T (=DSM 44701T), isolated from a smear-ripened cheese.</title>
        <authorList>
            <consortium name="US DOE Joint Genome Institute (JGI-PGF)"/>
            <person name="Walter F."/>
            <person name="Albersmeier A."/>
            <person name="Kalinowski J."/>
            <person name="Ruckert C."/>
        </authorList>
    </citation>
    <scope>NUCLEOTIDE SEQUENCE</scope>
    <source>
        <strain evidence="2">JCM 4956</strain>
    </source>
</reference>
<gene>
    <name evidence="2" type="ORF">GCM10010515_29240</name>
</gene>
<sequence length="284" mass="31217">MTGATPDAGGAEPTGPAALAEPAEPEAGGEAACGAPRAGGGPVRTPALYPCVVAHVRTRPTRYALRHRTYMWLIDPERPPELPRAIRPLARFDPRDHFDGDQPSIRAGLDRFLAARGVDLAGGPVVMLTHARVLGHVFNPLTLYWCHTPDGEQVCVVAEVHNTYGERHAYLLRPDARGVARTGKEFYVSPFFPVDGAYRMRLPAPDGRLDLAVRLERADGRPFTATVRGIRRDANPRSLLREALRHPWSTLAVSAAIRLHGIRLYLRGLPVQPRPGNRPQENER</sequence>
<keyword evidence="3" id="KW-1185">Reference proteome</keyword>
<dbReference type="Pfam" id="PF07103">
    <property type="entry name" value="DUF1365"/>
    <property type="match status" value="1"/>
</dbReference>
<dbReference type="EMBL" id="BMWD01000008">
    <property type="protein sequence ID" value="GGX59382.1"/>
    <property type="molecule type" value="Genomic_DNA"/>
</dbReference>
<dbReference type="InterPro" id="IPR010775">
    <property type="entry name" value="DUF1365"/>
</dbReference>